<feature type="non-terminal residue" evidence="1">
    <location>
        <position position="1"/>
    </location>
</feature>
<name>A0A382FBU8_9ZZZZ</name>
<dbReference type="InterPro" id="IPR036278">
    <property type="entry name" value="Sialidase_sf"/>
</dbReference>
<evidence type="ECO:0000313" key="1">
    <source>
        <dbReference type="EMBL" id="SVB59784.1"/>
    </source>
</evidence>
<evidence type="ECO:0008006" key="2">
    <source>
        <dbReference type="Google" id="ProtNLM"/>
    </source>
</evidence>
<organism evidence="1">
    <name type="scientific">marine metagenome</name>
    <dbReference type="NCBI Taxonomy" id="408172"/>
    <lineage>
        <taxon>unclassified sequences</taxon>
        <taxon>metagenomes</taxon>
        <taxon>ecological metagenomes</taxon>
    </lineage>
</organism>
<accession>A0A382FBU8</accession>
<proteinExistence type="predicted"/>
<dbReference type="EMBL" id="UINC01048795">
    <property type="protein sequence ID" value="SVB59784.1"/>
    <property type="molecule type" value="Genomic_DNA"/>
</dbReference>
<dbReference type="AlphaFoldDB" id="A0A382FBU8"/>
<dbReference type="SUPFAM" id="SSF50939">
    <property type="entry name" value="Sialidases"/>
    <property type="match status" value="2"/>
</dbReference>
<sequence length="375" mass="42059">ESDKLPFGEGSRYPHLTKTHSGGLLVSWLEPIDSTTFGLYWSEFGEGNWSKPGLIYSSKDFFINWADFPSIFELNDSTLVAHWPEMSSTGTYDYDVKLAFSMNRRHSWSDPIIPHRDGKNAEHGFVSFYKDDKENLGLVWLDGRQMAGGHGGQGTPGNMNLYTTSFDQDLIQNNDISIDAMVCECCPTSAVQIRDVTLVAYRDRSESELRDINILRKVNSIWQDPYAIHDDGWVISGCPVNGPKLAEKDNKVAVAWYTAPHGEPRVNVAFSNNLGESFSSPIRIDSGSSEGRVDITWYNNSAVVVCWLEAQDGYSTLVFRTVSEDGILSPIQDVVTLAGGRGIGYPQMVYLGNELWFLWTDFDKKNVVMSKKVYL</sequence>
<gene>
    <name evidence="1" type="ORF">METZ01_LOCUS212638</name>
</gene>
<reference evidence="1" key="1">
    <citation type="submission" date="2018-05" db="EMBL/GenBank/DDBJ databases">
        <authorList>
            <person name="Lanie J.A."/>
            <person name="Ng W.-L."/>
            <person name="Kazmierczak K.M."/>
            <person name="Andrzejewski T.M."/>
            <person name="Davidsen T.M."/>
            <person name="Wayne K.J."/>
            <person name="Tettelin H."/>
            <person name="Glass J.I."/>
            <person name="Rusch D."/>
            <person name="Podicherti R."/>
            <person name="Tsui H.-C.T."/>
            <person name="Winkler M.E."/>
        </authorList>
    </citation>
    <scope>NUCLEOTIDE SEQUENCE</scope>
</reference>
<protein>
    <recommendedName>
        <fullName evidence="2">Sialidase domain-containing protein</fullName>
    </recommendedName>
</protein>